<reference evidence="2" key="2">
    <citation type="submission" date="2021-09" db="EMBL/GenBank/DDBJ databases">
        <authorList>
            <person name="Jia N."/>
            <person name="Wang J."/>
            <person name="Shi W."/>
            <person name="Du L."/>
            <person name="Sun Y."/>
            <person name="Zhan W."/>
            <person name="Jiang J."/>
            <person name="Wang Q."/>
            <person name="Zhang B."/>
            <person name="Ji P."/>
            <person name="Sakyi L.B."/>
            <person name="Cui X."/>
            <person name="Yuan T."/>
            <person name="Jiang B."/>
            <person name="Yang W."/>
            <person name="Lam T.T.-Y."/>
            <person name="Chang Q."/>
            <person name="Ding S."/>
            <person name="Wang X."/>
            <person name="Zhu J."/>
            <person name="Ruan X."/>
            <person name="Zhao L."/>
            <person name="Wei J."/>
            <person name="Que T."/>
            <person name="Du C."/>
            <person name="Cheng J."/>
            <person name="Dai P."/>
            <person name="Han X."/>
            <person name="Huang E."/>
            <person name="Gao Y."/>
            <person name="Liu J."/>
            <person name="Shao H."/>
            <person name="Ye R."/>
            <person name="Li L."/>
            <person name="Wei W."/>
            <person name="Wang X."/>
            <person name="Wang C."/>
            <person name="Huo Q."/>
            <person name="Li W."/>
            <person name="Guo W."/>
            <person name="Chen H."/>
            <person name="Chen S."/>
            <person name="Zhou L."/>
            <person name="Zhou L."/>
            <person name="Ni X."/>
            <person name="Tian J."/>
            <person name="Zhou Y."/>
            <person name="Sheng Y."/>
            <person name="Liu T."/>
            <person name="Pan Y."/>
            <person name="Xia L."/>
            <person name="Li J."/>
            <person name="Zhao F."/>
            <person name="Cao W."/>
        </authorList>
    </citation>
    <scope>NUCLEOTIDE SEQUENCE</scope>
    <source>
        <strain evidence="2">Rmic-2018</strain>
        <tissue evidence="2">Larvae</tissue>
    </source>
</reference>
<accession>A0A9J6EF16</accession>
<dbReference type="EMBL" id="JABSTU010000005">
    <property type="protein sequence ID" value="KAH8032608.1"/>
    <property type="molecule type" value="Genomic_DNA"/>
</dbReference>
<keyword evidence="1" id="KW-0812">Transmembrane</keyword>
<comment type="caution">
    <text evidence="2">The sequence shown here is derived from an EMBL/GenBank/DDBJ whole genome shotgun (WGS) entry which is preliminary data.</text>
</comment>
<gene>
    <name evidence="2" type="ORF">HPB51_026061</name>
</gene>
<proteinExistence type="predicted"/>
<feature type="transmembrane region" description="Helical" evidence="1">
    <location>
        <begin position="104"/>
        <end position="125"/>
    </location>
</feature>
<keyword evidence="1" id="KW-0472">Membrane</keyword>
<reference evidence="2" key="1">
    <citation type="journal article" date="2020" name="Cell">
        <title>Large-Scale Comparative Analyses of Tick Genomes Elucidate Their Genetic Diversity and Vector Capacities.</title>
        <authorList>
            <consortium name="Tick Genome and Microbiome Consortium (TIGMIC)"/>
            <person name="Jia N."/>
            <person name="Wang J."/>
            <person name="Shi W."/>
            <person name="Du L."/>
            <person name="Sun Y."/>
            <person name="Zhan W."/>
            <person name="Jiang J.F."/>
            <person name="Wang Q."/>
            <person name="Zhang B."/>
            <person name="Ji P."/>
            <person name="Bell-Sakyi L."/>
            <person name="Cui X.M."/>
            <person name="Yuan T.T."/>
            <person name="Jiang B.G."/>
            <person name="Yang W.F."/>
            <person name="Lam T.T."/>
            <person name="Chang Q.C."/>
            <person name="Ding S.J."/>
            <person name="Wang X.J."/>
            <person name="Zhu J.G."/>
            <person name="Ruan X.D."/>
            <person name="Zhao L."/>
            <person name="Wei J.T."/>
            <person name="Ye R.Z."/>
            <person name="Que T.C."/>
            <person name="Du C.H."/>
            <person name="Zhou Y.H."/>
            <person name="Cheng J.X."/>
            <person name="Dai P.F."/>
            <person name="Guo W.B."/>
            <person name="Han X.H."/>
            <person name="Huang E.J."/>
            <person name="Li L.F."/>
            <person name="Wei W."/>
            <person name="Gao Y.C."/>
            <person name="Liu J.Z."/>
            <person name="Shao H.Z."/>
            <person name="Wang X."/>
            <person name="Wang C.C."/>
            <person name="Yang T.C."/>
            <person name="Huo Q.B."/>
            <person name="Li W."/>
            <person name="Chen H.Y."/>
            <person name="Chen S.E."/>
            <person name="Zhou L.G."/>
            <person name="Ni X.B."/>
            <person name="Tian J.H."/>
            <person name="Sheng Y."/>
            <person name="Liu T."/>
            <person name="Pan Y.S."/>
            <person name="Xia L.Y."/>
            <person name="Li J."/>
            <person name="Zhao F."/>
            <person name="Cao W.C."/>
        </authorList>
    </citation>
    <scope>NUCLEOTIDE SEQUENCE</scope>
    <source>
        <strain evidence="2">Rmic-2018</strain>
    </source>
</reference>
<dbReference type="AlphaFoldDB" id="A0A9J6EF16"/>
<keyword evidence="1" id="KW-1133">Transmembrane helix</keyword>
<name>A0A9J6EF16_RHIMP</name>
<organism evidence="2 3">
    <name type="scientific">Rhipicephalus microplus</name>
    <name type="common">Cattle tick</name>
    <name type="synonym">Boophilus microplus</name>
    <dbReference type="NCBI Taxonomy" id="6941"/>
    <lineage>
        <taxon>Eukaryota</taxon>
        <taxon>Metazoa</taxon>
        <taxon>Ecdysozoa</taxon>
        <taxon>Arthropoda</taxon>
        <taxon>Chelicerata</taxon>
        <taxon>Arachnida</taxon>
        <taxon>Acari</taxon>
        <taxon>Parasitiformes</taxon>
        <taxon>Ixodida</taxon>
        <taxon>Ixodoidea</taxon>
        <taxon>Ixodidae</taxon>
        <taxon>Rhipicephalinae</taxon>
        <taxon>Rhipicephalus</taxon>
        <taxon>Boophilus</taxon>
    </lineage>
</organism>
<keyword evidence="3" id="KW-1185">Reference proteome</keyword>
<dbReference type="Proteomes" id="UP000821866">
    <property type="component" value="Chromosome 3"/>
</dbReference>
<evidence type="ECO:0000313" key="2">
    <source>
        <dbReference type="EMBL" id="KAH8032608.1"/>
    </source>
</evidence>
<protein>
    <submittedName>
        <fullName evidence="2">Uncharacterized protein</fullName>
    </submittedName>
</protein>
<evidence type="ECO:0000313" key="3">
    <source>
        <dbReference type="Proteomes" id="UP000821866"/>
    </source>
</evidence>
<sequence>MRPLRRGLSGWRDLRNGKTGLQHALSSSTSSSPRLVHVHTETYVSALGFVDERQRWQSHVYQPSSELSNKCGLPTAVSPSKPPAPQDVVEDGRPLYLGSRRQQVTSGIFFLLLLLSWLAMVLMHVTEDHSADTLVRPPPSHMSDYPIPPDSGVLAFEVVANETVDTVGTVTSAVFSTVTSAVRSKVVEQTKSTPRLRKSACRDLYLESLAAAAEVTTVPTTRSRFDVHQGSASEVKKNLWCAYNGSDSRFKSHHLPLHLCSAVLLCCLTLKAPTGEPSANNLRFAEFLKLQDTNGNARPSLMVALGGPQQDPGVLSSLLRRDAARRLAVQVLRFVEFNRLDGVLLYTLHCGPDEVAIFRALYERLDYHGYTVAVTCPDGEGGPRMFADAKIGPVVLIPASVNASRTQCPIMEPSVQDLIYCCTVAWLGKKVYNLKDVAKYNGDNRGLARRVLDDGESSADVMLGVRLSGVRYTLPAGGEAITREGAAASLVSSAAYRDVCLAIKYAHQVALARAMQARNHTGNGVDVKHRLSVARSTILTDSSSVKIDRRLQHE</sequence>
<evidence type="ECO:0000256" key="1">
    <source>
        <dbReference type="SAM" id="Phobius"/>
    </source>
</evidence>